<feature type="binding site" evidence="4">
    <location>
        <position position="195"/>
    </location>
    <ligand>
        <name>[4Fe-4S] cluster</name>
        <dbReference type="ChEBI" id="CHEBI:49883"/>
    </ligand>
</feature>
<dbReference type="HAMAP" id="MF_00063">
    <property type="entry name" value="CysH"/>
    <property type="match status" value="1"/>
</dbReference>
<dbReference type="GO" id="GO:0004604">
    <property type="term" value="F:phosphoadenylyl-sulfate reductase (thioredoxin) activity"/>
    <property type="evidence" value="ECO:0007669"/>
    <property type="project" value="UniProtKB-UniRule"/>
</dbReference>
<keyword evidence="4" id="KW-0408">Iron</keyword>
<dbReference type="SUPFAM" id="SSF52402">
    <property type="entry name" value="Adenine nucleotide alpha hydrolases-like"/>
    <property type="match status" value="1"/>
</dbReference>
<dbReference type="EMBL" id="CP060244">
    <property type="protein sequence ID" value="QNT79212.1"/>
    <property type="molecule type" value="Genomic_DNA"/>
</dbReference>
<dbReference type="PIRSF" id="PIRSF000857">
    <property type="entry name" value="PAPS_reductase"/>
    <property type="match status" value="1"/>
</dbReference>
<evidence type="ECO:0000313" key="7">
    <source>
        <dbReference type="Proteomes" id="UP000516349"/>
    </source>
</evidence>
<feature type="binding site" evidence="4">
    <location>
        <position position="198"/>
    </location>
    <ligand>
        <name>[4Fe-4S] cluster</name>
        <dbReference type="ChEBI" id="CHEBI:49883"/>
    </ligand>
</feature>
<dbReference type="GO" id="GO:0019379">
    <property type="term" value="P:sulfate assimilation, phosphoadenylyl sulfate reduction by phosphoadenylyl-sulfate reductase (thioredoxin)"/>
    <property type="evidence" value="ECO:0007669"/>
    <property type="project" value="UniProtKB-UniRule"/>
</dbReference>
<sequence length="227" mass="25121">MPSSVFNALHQASHSTESLLQEALLGALKNKVAIISSFGADSAVLLSLVSQIDRDVPVLFLQTGKHFEETLDYRHTLADHLGLRNVQDITPAPSEIQARDPEGQLCYFDVDACCALRKVEPLDKALIPYQGWITGRKRNQASTRASMPMVEPQPNNRFRINPLAQWNHDMLESYIEHHHLPRHPLSTMGYPSIGCAPCTTAVAEGEDPRSGRWAGKGKVECGIHLAH</sequence>
<gene>
    <name evidence="4 6" type="primary">cysH</name>
    <name evidence="6" type="ORF">JGUZn3_20070</name>
</gene>
<feature type="active site" description="Nucleophile; cysteine thiosulfonate intermediate" evidence="4">
    <location>
        <position position="221"/>
    </location>
</feature>
<dbReference type="GO" id="GO:0070814">
    <property type="term" value="P:hydrogen sulfide biosynthetic process"/>
    <property type="evidence" value="ECO:0007669"/>
    <property type="project" value="UniProtKB-UniRule"/>
</dbReference>
<dbReference type="GO" id="GO:0046872">
    <property type="term" value="F:metal ion binding"/>
    <property type="evidence" value="ECO:0007669"/>
    <property type="project" value="UniProtKB-KW"/>
</dbReference>
<evidence type="ECO:0000259" key="5">
    <source>
        <dbReference type="Pfam" id="PF01507"/>
    </source>
</evidence>
<dbReference type="GO" id="GO:0005737">
    <property type="term" value="C:cytoplasm"/>
    <property type="evidence" value="ECO:0007669"/>
    <property type="project" value="UniProtKB-SubCell"/>
</dbReference>
<dbReference type="NCBIfam" id="TIGR00434">
    <property type="entry name" value="cysH"/>
    <property type="match status" value="1"/>
</dbReference>
<dbReference type="PANTHER" id="PTHR46509">
    <property type="entry name" value="PHOSPHOADENOSINE PHOSPHOSULFATE REDUCTASE"/>
    <property type="match status" value="1"/>
</dbReference>
<feature type="binding site" evidence="4">
    <location>
        <position position="114"/>
    </location>
    <ligand>
        <name>[4Fe-4S] cluster</name>
        <dbReference type="ChEBI" id="CHEBI:49883"/>
    </ligand>
</feature>
<dbReference type="InterPro" id="IPR004511">
    <property type="entry name" value="PAPS/APS_Rdtase"/>
</dbReference>
<dbReference type="KEGG" id="ebla:JGUZn3_20070"/>
<evidence type="ECO:0000256" key="1">
    <source>
        <dbReference type="ARBA" id="ARBA00009732"/>
    </source>
</evidence>
<keyword evidence="4" id="KW-0411">Iron-sulfur</keyword>
<comment type="cofactor">
    <cofactor evidence="4">
        <name>[4Fe-4S] cluster</name>
        <dbReference type="ChEBI" id="CHEBI:49883"/>
    </cofactor>
    <text evidence="4">Binds 1 [4Fe-4S] cluster per subunit.</text>
</comment>
<dbReference type="InterPro" id="IPR014729">
    <property type="entry name" value="Rossmann-like_a/b/a_fold"/>
</dbReference>
<keyword evidence="2 4" id="KW-0560">Oxidoreductase</keyword>
<comment type="subcellular location">
    <subcellularLocation>
        <location evidence="4">Cytoplasm</location>
    </subcellularLocation>
</comment>
<evidence type="ECO:0000256" key="2">
    <source>
        <dbReference type="ARBA" id="ARBA00023002"/>
    </source>
</evidence>
<dbReference type="GO" id="GO:0051539">
    <property type="term" value="F:4 iron, 4 sulfur cluster binding"/>
    <property type="evidence" value="ECO:0007669"/>
    <property type="project" value="UniProtKB-UniRule"/>
</dbReference>
<reference evidence="6 7" key="1">
    <citation type="submission" date="2020-08" db="EMBL/GenBank/DDBJ databases">
        <title>Complete genome sequence of Entomobacter blattae G55GP.</title>
        <authorList>
            <person name="Poehlein A."/>
            <person name="Guzman J."/>
            <person name="Daniel R."/>
            <person name="Vilcinskas A."/>
        </authorList>
    </citation>
    <scope>NUCLEOTIDE SEQUENCE [LARGE SCALE GENOMIC DNA]</scope>
    <source>
        <strain evidence="6 7">G55GP</strain>
    </source>
</reference>
<dbReference type="EC" id="1.8.4.10" evidence="4"/>
<proteinExistence type="inferred from homology"/>
<name>A0A7H1NTV2_9PROT</name>
<feature type="binding site" evidence="4">
    <location>
        <position position="113"/>
    </location>
    <ligand>
        <name>[4Fe-4S] cluster</name>
        <dbReference type="ChEBI" id="CHEBI:49883"/>
    </ligand>
</feature>
<dbReference type="GO" id="GO:0043866">
    <property type="term" value="F:adenylyl-sulfate reductase (thioredoxin) activity"/>
    <property type="evidence" value="ECO:0007669"/>
    <property type="project" value="UniProtKB-EC"/>
</dbReference>
<dbReference type="Pfam" id="PF01507">
    <property type="entry name" value="PAPS_reduct"/>
    <property type="match status" value="1"/>
</dbReference>
<dbReference type="Gene3D" id="3.40.50.620">
    <property type="entry name" value="HUPs"/>
    <property type="match status" value="1"/>
</dbReference>
<accession>A0A7H1NTV2</accession>
<comment type="function">
    <text evidence="4">Catalyzes the formation of sulfite from adenosine 5'-phosphosulfate (APS) using thioredoxin as an electron donor.</text>
</comment>
<dbReference type="PANTHER" id="PTHR46509:SF1">
    <property type="entry name" value="PHOSPHOADENOSINE PHOSPHOSULFATE REDUCTASE"/>
    <property type="match status" value="1"/>
</dbReference>
<comment type="catalytic activity">
    <reaction evidence="4">
        <text>[thioredoxin]-disulfide + sulfite + AMP + 2 H(+) = adenosine 5'-phosphosulfate + [thioredoxin]-dithiol</text>
        <dbReference type="Rhea" id="RHEA:21976"/>
        <dbReference type="Rhea" id="RHEA-COMP:10698"/>
        <dbReference type="Rhea" id="RHEA-COMP:10700"/>
        <dbReference type="ChEBI" id="CHEBI:15378"/>
        <dbReference type="ChEBI" id="CHEBI:17359"/>
        <dbReference type="ChEBI" id="CHEBI:29950"/>
        <dbReference type="ChEBI" id="CHEBI:50058"/>
        <dbReference type="ChEBI" id="CHEBI:58243"/>
        <dbReference type="ChEBI" id="CHEBI:456215"/>
        <dbReference type="EC" id="1.8.4.10"/>
    </reaction>
</comment>
<protein>
    <recommendedName>
        <fullName evidence="4">Adenosine 5'-phosphosulfate reductase</fullName>
        <shortName evidence="4">APS reductase</shortName>
        <ecNumber evidence="4">1.8.4.10</ecNumber>
    </recommendedName>
    <alternativeName>
        <fullName evidence="4">5'-adenylylsulfate reductase</fullName>
    </alternativeName>
    <alternativeName>
        <fullName evidence="4">Thioredoxin-dependent 5'-adenylylsulfate reductase</fullName>
    </alternativeName>
</protein>
<dbReference type="RefSeq" id="WP_203413395.1">
    <property type="nucleotide sequence ID" value="NZ_CP060244.1"/>
</dbReference>
<dbReference type="NCBIfam" id="NF002537">
    <property type="entry name" value="PRK02090.1"/>
    <property type="match status" value="1"/>
</dbReference>
<comment type="similarity">
    <text evidence="1 4">Belongs to the PAPS reductase family. CysH subfamily.</text>
</comment>
<feature type="domain" description="Phosphoadenosine phosphosulphate reductase" evidence="5">
    <location>
        <begin position="32"/>
        <end position="200"/>
    </location>
</feature>
<dbReference type="Proteomes" id="UP000516349">
    <property type="component" value="Chromosome"/>
</dbReference>
<comment type="pathway">
    <text evidence="3 4">Sulfur metabolism; hydrogen sulfide biosynthesis; sulfite from sulfate.</text>
</comment>
<dbReference type="InterPro" id="IPR002500">
    <property type="entry name" value="PAPS_reduct_dom"/>
</dbReference>
<evidence type="ECO:0000256" key="3">
    <source>
        <dbReference type="ARBA" id="ARBA00024327"/>
    </source>
</evidence>
<dbReference type="AlphaFoldDB" id="A0A7H1NTV2"/>
<evidence type="ECO:0000256" key="4">
    <source>
        <dbReference type="HAMAP-Rule" id="MF_00063"/>
    </source>
</evidence>
<keyword evidence="4" id="KW-0479">Metal-binding</keyword>
<evidence type="ECO:0000313" key="6">
    <source>
        <dbReference type="EMBL" id="QNT79212.1"/>
    </source>
</evidence>
<keyword evidence="4" id="KW-0963">Cytoplasm</keyword>
<organism evidence="6 7">
    <name type="scientific">Entomobacter blattae</name>
    <dbReference type="NCBI Taxonomy" id="2762277"/>
    <lineage>
        <taxon>Bacteria</taxon>
        <taxon>Pseudomonadati</taxon>
        <taxon>Pseudomonadota</taxon>
        <taxon>Alphaproteobacteria</taxon>
        <taxon>Acetobacterales</taxon>
        <taxon>Acetobacteraceae</taxon>
        <taxon>Entomobacter</taxon>
    </lineage>
</organism>
<keyword evidence="7" id="KW-1185">Reference proteome</keyword>